<evidence type="ECO:0000256" key="1">
    <source>
        <dbReference type="ARBA" id="ARBA00003767"/>
    </source>
</evidence>
<evidence type="ECO:0000256" key="11">
    <source>
        <dbReference type="ARBA" id="ARBA00023242"/>
    </source>
</evidence>
<evidence type="ECO:0000259" key="14">
    <source>
        <dbReference type="PROSITE" id="PS50157"/>
    </source>
</evidence>
<evidence type="ECO:0000256" key="3">
    <source>
        <dbReference type="ARBA" id="ARBA00006991"/>
    </source>
</evidence>
<dbReference type="PANTHER" id="PTHR23235">
    <property type="entry name" value="KRUEPPEL-LIKE TRANSCRIPTION FACTOR"/>
    <property type="match status" value="1"/>
</dbReference>
<keyword evidence="10" id="KW-0804">Transcription</keyword>
<keyword evidence="7" id="KW-0862">Zinc</keyword>
<dbReference type="GO" id="GO:0008270">
    <property type="term" value="F:zinc ion binding"/>
    <property type="evidence" value="ECO:0007669"/>
    <property type="project" value="UniProtKB-KW"/>
</dbReference>
<keyword evidence="8" id="KW-0805">Transcription regulation</keyword>
<evidence type="ECO:0000313" key="15">
    <source>
        <dbReference type="EMBL" id="PIO28677.1"/>
    </source>
</evidence>
<keyword evidence="11" id="KW-0539">Nucleus</keyword>
<dbReference type="AlphaFoldDB" id="A0A2G9RLC1"/>
<protein>
    <recommendedName>
        <fullName evidence="14">C2H2-type domain-containing protein</fullName>
    </recommendedName>
</protein>
<dbReference type="PROSITE" id="PS50157">
    <property type="entry name" value="ZINC_FINGER_C2H2_2"/>
    <property type="match status" value="4"/>
</dbReference>
<feature type="region of interest" description="Disordered" evidence="13">
    <location>
        <begin position="100"/>
        <end position="150"/>
    </location>
</feature>
<dbReference type="GO" id="GO:0000981">
    <property type="term" value="F:DNA-binding transcription factor activity, RNA polymerase II-specific"/>
    <property type="evidence" value="ECO:0007669"/>
    <property type="project" value="TreeGrafter"/>
</dbReference>
<keyword evidence="9" id="KW-0238">DNA-binding</keyword>
<dbReference type="SUPFAM" id="SSF57667">
    <property type="entry name" value="beta-beta-alpha zinc fingers"/>
    <property type="match status" value="3"/>
</dbReference>
<dbReference type="SMART" id="SM00355">
    <property type="entry name" value="ZnF_C2H2"/>
    <property type="match status" value="4"/>
</dbReference>
<comment type="similarity">
    <text evidence="3">Belongs to the krueppel C2H2-type zinc-finger protein family.</text>
</comment>
<feature type="compositionally biased region" description="Basic and acidic residues" evidence="13">
    <location>
        <begin position="136"/>
        <end position="149"/>
    </location>
</feature>
<evidence type="ECO:0000256" key="8">
    <source>
        <dbReference type="ARBA" id="ARBA00023015"/>
    </source>
</evidence>
<reference evidence="16" key="1">
    <citation type="journal article" date="2017" name="Nat. Commun.">
        <title>The North American bullfrog draft genome provides insight into hormonal regulation of long noncoding RNA.</title>
        <authorList>
            <person name="Hammond S.A."/>
            <person name="Warren R.L."/>
            <person name="Vandervalk B.P."/>
            <person name="Kucuk E."/>
            <person name="Khan H."/>
            <person name="Gibb E.A."/>
            <person name="Pandoh P."/>
            <person name="Kirk H."/>
            <person name="Zhao Y."/>
            <person name="Jones M."/>
            <person name="Mungall A.J."/>
            <person name="Coope R."/>
            <person name="Pleasance S."/>
            <person name="Moore R.A."/>
            <person name="Holt R.A."/>
            <person name="Round J.M."/>
            <person name="Ohora S."/>
            <person name="Walle B.V."/>
            <person name="Veldhoen N."/>
            <person name="Helbing C.C."/>
            <person name="Birol I."/>
        </authorList>
    </citation>
    <scope>NUCLEOTIDE SEQUENCE [LARGE SCALE GENOMIC DNA]</scope>
</reference>
<keyword evidence="4" id="KW-0479">Metal-binding</keyword>
<feature type="compositionally biased region" description="Basic and acidic residues" evidence="13">
    <location>
        <begin position="12"/>
        <end position="33"/>
    </location>
</feature>
<evidence type="ECO:0000256" key="5">
    <source>
        <dbReference type="ARBA" id="ARBA00022737"/>
    </source>
</evidence>
<evidence type="ECO:0000256" key="7">
    <source>
        <dbReference type="ARBA" id="ARBA00022833"/>
    </source>
</evidence>
<dbReference type="FunFam" id="3.30.160.60:FF:001715">
    <property type="match status" value="1"/>
</dbReference>
<evidence type="ECO:0000256" key="12">
    <source>
        <dbReference type="PROSITE-ProRule" id="PRU00042"/>
    </source>
</evidence>
<evidence type="ECO:0000256" key="10">
    <source>
        <dbReference type="ARBA" id="ARBA00023163"/>
    </source>
</evidence>
<feature type="domain" description="C2H2-type" evidence="14">
    <location>
        <begin position="372"/>
        <end position="399"/>
    </location>
</feature>
<evidence type="ECO:0000256" key="6">
    <source>
        <dbReference type="ARBA" id="ARBA00022771"/>
    </source>
</evidence>
<proteinExistence type="inferred from homology"/>
<evidence type="ECO:0000256" key="2">
    <source>
        <dbReference type="ARBA" id="ARBA00004123"/>
    </source>
</evidence>
<keyword evidence="16" id="KW-1185">Reference proteome</keyword>
<comment type="subcellular location">
    <subcellularLocation>
        <location evidence="2">Nucleus</location>
    </subcellularLocation>
</comment>
<evidence type="ECO:0000256" key="9">
    <source>
        <dbReference type="ARBA" id="ARBA00023125"/>
    </source>
</evidence>
<dbReference type="GO" id="GO:0005634">
    <property type="term" value="C:nucleus"/>
    <property type="evidence" value="ECO:0007669"/>
    <property type="project" value="UniProtKB-SubCell"/>
</dbReference>
<keyword evidence="6 12" id="KW-0863">Zinc-finger</keyword>
<dbReference type="PANTHER" id="PTHR23235:SF178">
    <property type="entry name" value="C2H2-TYPE DOMAIN-CONTAINING PROTEIN-RELATED"/>
    <property type="match status" value="1"/>
</dbReference>
<dbReference type="PROSITE" id="PS00028">
    <property type="entry name" value="ZINC_FINGER_C2H2_1"/>
    <property type="match status" value="4"/>
</dbReference>
<dbReference type="FunFam" id="3.30.160.60:FF:000759">
    <property type="entry name" value="zinc finger protein 16"/>
    <property type="match status" value="1"/>
</dbReference>
<dbReference type="InterPro" id="IPR013087">
    <property type="entry name" value="Znf_C2H2_type"/>
</dbReference>
<name>A0A2G9RLC1_AQUCT</name>
<evidence type="ECO:0000256" key="13">
    <source>
        <dbReference type="SAM" id="MobiDB-lite"/>
    </source>
</evidence>
<feature type="domain" description="C2H2-type" evidence="14">
    <location>
        <begin position="344"/>
        <end position="371"/>
    </location>
</feature>
<feature type="domain" description="C2H2-type" evidence="14">
    <location>
        <begin position="400"/>
        <end position="424"/>
    </location>
</feature>
<dbReference type="InterPro" id="IPR036236">
    <property type="entry name" value="Znf_C2H2_sf"/>
</dbReference>
<gene>
    <name evidence="15" type="ORF">AB205_0210810</name>
</gene>
<evidence type="ECO:0000256" key="4">
    <source>
        <dbReference type="ARBA" id="ARBA00022723"/>
    </source>
</evidence>
<keyword evidence="5" id="KW-0677">Repeat</keyword>
<dbReference type="FunFam" id="3.30.160.60:FF:000925">
    <property type="entry name" value="Zinc finger protein 668"/>
    <property type="match status" value="1"/>
</dbReference>
<dbReference type="EMBL" id="KV933964">
    <property type="protein sequence ID" value="PIO28677.1"/>
    <property type="molecule type" value="Genomic_DNA"/>
</dbReference>
<organism evidence="15 16">
    <name type="scientific">Aquarana catesbeiana</name>
    <name type="common">American bullfrog</name>
    <name type="synonym">Rana catesbeiana</name>
    <dbReference type="NCBI Taxonomy" id="8400"/>
    <lineage>
        <taxon>Eukaryota</taxon>
        <taxon>Metazoa</taxon>
        <taxon>Chordata</taxon>
        <taxon>Craniata</taxon>
        <taxon>Vertebrata</taxon>
        <taxon>Euteleostomi</taxon>
        <taxon>Amphibia</taxon>
        <taxon>Batrachia</taxon>
        <taxon>Anura</taxon>
        <taxon>Neobatrachia</taxon>
        <taxon>Ranoidea</taxon>
        <taxon>Ranidae</taxon>
        <taxon>Aquarana</taxon>
    </lineage>
</organism>
<dbReference type="Gene3D" id="3.30.160.60">
    <property type="entry name" value="Classic Zinc Finger"/>
    <property type="match status" value="4"/>
</dbReference>
<evidence type="ECO:0000313" key="16">
    <source>
        <dbReference type="Proteomes" id="UP000228934"/>
    </source>
</evidence>
<dbReference type="Proteomes" id="UP000228934">
    <property type="component" value="Unassembled WGS sequence"/>
</dbReference>
<feature type="domain" description="C2H2-type" evidence="14">
    <location>
        <begin position="316"/>
        <end position="343"/>
    </location>
</feature>
<dbReference type="GO" id="GO:0000978">
    <property type="term" value="F:RNA polymerase II cis-regulatory region sequence-specific DNA binding"/>
    <property type="evidence" value="ECO:0007669"/>
    <property type="project" value="TreeGrafter"/>
</dbReference>
<sequence length="424" mass="48045">MGQLGSNGRKLHQPDGEDITAHPGDHLPADRGERNNKWKVLQVTQKIIDLLMGEVPIRCQDVSIQSGNWRNINVSIKEEIKGEEKESVMEWDCLEGHKDLNKDVKVEDQPPLTSPDGSSNENPPERCPRPLYSRDSTQEDHTIPHHHQGEGVMGIKIEVKQEEEICVTDHQLSINEGELMVTMTKEESSLDVSTGGHRSWKTRGRCPILSADYNKEDDMVQYSPRKRIVTTNLHQKLNPMVRSTNRFTSENSKNKSHTNMPYVHTSDHCANNSPDPSDLEESSLDNLHPSQNCEKTFIGNHDLVVHQRNPTSRKPFTCSLCEKTFLRKSGLVQHLRIHIGEKPFSCSVCGKSFIEKSQLNRHHIVHTGVKPFPCSECGKNFSHKGNRDKHMRIHTGEKPFSCSECGKGFSQKSSLITHQRMHAT</sequence>
<accession>A0A2G9RLC1</accession>
<dbReference type="OrthoDB" id="9411774at2759"/>
<dbReference type="Pfam" id="PF00096">
    <property type="entry name" value="zf-C2H2"/>
    <property type="match status" value="4"/>
</dbReference>
<feature type="region of interest" description="Disordered" evidence="13">
    <location>
        <begin position="1"/>
        <end position="33"/>
    </location>
</feature>
<dbReference type="FunFam" id="3.30.160.60:FF:003095">
    <property type="match status" value="1"/>
</dbReference>
<comment type="function">
    <text evidence="1">May be involved in transcriptional regulation.</text>
</comment>